<evidence type="ECO:0000313" key="1">
    <source>
        <dbReference type="EMBL" id="KAK6629571.1"/>
    </source>
</evidence>
<comment type="caution">
    <text evidence="1">The sequence shown here is derived from an EMBL/GenBank/DDBJ whole genome shotgun (WGS) entry which is preliminary data.</text>
</comment>
<dbReference type="EMBL" id="JAWJWE010000036">
    <property type="protein sequence ID" value="KAK6629571.1"/>
    <property type="molecule type" value="Genomic_DNA"/>
</dbReference>
<reference evidence="1 2" key="1">
    <citation type="submission" date="2023-10" db="EMBL/GenBank/DDBJ databases">
        <title>Genomes of two closely related lineages of the louse Polyplax serrata with different host specificities.</title>
        <authorList>
            <person name="Martinu J."/>
            <person name="Tarabai H."/>
            <person name="Stefka J."/>
            <person name="Hypsa V."/>
        </authorList>
    </citation>
    <scope>NUCLEOTIDE SEQUENCE [LARGE SCALE GENOMIC DNA]</scope>
    <source>
        <strain evidence="1">HR10_N</strain>
    </source>
</reference>
<sequence>MEAFSRMLRKKNTLKCCTHAWLHKSKPNSTTPTSPWLKLQQTTEYHHEPRGYHRTIKGVSSSHVLVHITGKMAADTAILMLDKHMDVANVFVLFAWPKSPLSGVHVDRREMATSRV</sequence>
<protein>
    <submittedName>
        <fullName evidence="1">Uncharacterized protein</fullName>
    </submittedName>
</protein>
<organism evidence="1 2">
    <name type="scientific">Polyplax serrata</name>
    <name type="common">Common mouse louse</name>
    <dbReference type="NCBI Taxonomy" id="468196"/>
    <lineage>
        <taxon>Eukaryota</taxon>
        <taxon>Metazoa</taxon>
        <taxon>Ecdysozoa</taxon>
        <taxon>Arthropoda</taxon>
        <taxon>Hexapoda</taxon>
        <taxon>Insecta</taxon>
        <taxon>Pterygota</taxon>
        <taxon>Neoptera</taxon>
        <taxon>Paraneoptera</taxon>
        <taxon>Psocodea</taxon>
        <taxon>Troctomorpha</taxon>
        <taxon>Phthiraptera</taxon>
        <taxon>Anoplura</taxon>
        <taxon>Polyplacidae</taxon>
        <taxon>Polyplax</taxon>
    </lineage>
</organism>
<name>A0AAN8S9D8_POLSC</name>
<gene>
    <name evidence="1" type="ORF">RUM43_003388</name>
</gene>
<dbReference type="Proteomes" id="UP001372834">
    <property type="component" value="Unassembled WGS sequence"/>
</dbReference>
<evidence type="ECO:0000313" key="2">
    <source>
        <dbReference type="Proteomes" id="UP001372834"/>
    </source>
</evidence>
<dbReference type="AlphaFoldDB" id="A0AAN8S9D8"/>
<proteinExistence type="predicted"/>
<accession>A0AAN8S9D8</accession>